<organism evidence="6 7">
    <name type="scientific">Dillenia turbinata</name>
    <dbReference type="NCBI Taxonomy" id="194707"/>
    <lineage>
        <taxon>Eukaryota</taxon>
        <taxon>Viridiplantae</taxon>
        <taxon>Streptophyta</taxon>
        <taxon>Embryophyta</taxon>
        <taxon>Tracheophyta</taxon>
        <taxon>Spermatophyta</taxon>
        <taxon>Magnoliopsida</taxon>
        <taxon>eudicotyledons</taxon>
        <taxon>Gunneridae</taxon>
        <taxon>Pentapetalae</taxon>
        <taxon>Dilleniales</taxon>
        <taxon>Dilleniaceae</taxon>
        <taxon>Dillenia</taxon>
    </lineage>
</organism>
<keyword evidence="3" id="KW-1015">Disulfide bond</keyword>
<evidence type="ECO:0000256" key="1">
    <source>
        <dbReference type="ARBA" id="ARBA00009748"/>
    </source>
</evidence>
<dbReference type="InterPro" id="IPR036312">
    <property type="entry name" value="Bifun_inhib/LTP/seed_sf"/>
</dbReference>
<dbReference type="InterPro" id="IPR016140">
    <property type="entry name" value="Bifunc_inhib/LTP/seed_store"/>
</dbReference>
<dbReference type="SUPFAM" id="SSF47699">
    <property type="entry name" value="Bifunctional inhibitor/lipid-transfer protein/seed storage 2S albumin"/>
    <property type="match status" value="1"/>
</dbReference>
<dbReference type="PROSITE" id="PS00597">
    <property type="entry name" value="PLANT_LTP"/>
    <property type="match status" value="1"/>
</dbReference>
<comment type="similarity">
    <text evidence="1 4">Belongs to the plant LTP family.</text>
</comment>
<keyword evidence="4" id="KW-0446">Lipid-binding</keyword>
<protein>
    <recommendedName>
        <fullName evidence="4">Non-specific lipid-transfer protein</fullName>
    </recommendedName>
</protein>
<dbReference type="EMBL" id="JBAMMX010000022">
    <property type="protein sequence ID" value="KAK6918993.1"/>
    <property type="molecule type" value="Genomic_DNA"/>
</dbReference>
<keyword evidence="7" id="KW-1185">Reference proteome</keyword>
<evidence type="ECO:0000256" key="4">
    <source>
        <dbReference type="RuleBase" id="RU000628"/>
    </source>
</evidence>
<proteinExistence type="inferred from homology"/>
<dbReference type="SMART" id="SM00499">
    <property type="entry name" value="AAI"/>
    <property type="match status" value="1"/>
</dbReference>
<comment type="function">
    <text evidence="4">Plant non-specific lipid-transfer proteins transfer phospholipids as well as galactolipids across membranes. May play a role in wax or cutin deposition in the cell walls of expanding epidermal cells and certain secretory tissues.</text>
</comment>
<dbReference type="PANTHER" id="PTHR33076">
    <property type="entry name" value="NON-SPECIFIC LIPID-TRANSFER PROTEIN 2-RELATED"/>
    <property type="match status" value="1"/>
</dbReference>
<accession>A0AAN8Z362</accession>
<sequence>MCMMVAAAPHAEAAMSCGVVAKNLSPCLGYVRGQGSIRPACCAGVKALNGAAKNTPDRQSVCQCLKSAAGTISGVKYNLVSGLPRKCGVNIPYEISPSTDCSKVK</sequence>
<dbReference type="Proteomes" id="UP001370490">
    <property type="component" value="Unassembled WGS sequence"/>
</dbReference>
<evidence type="ECO:0000313" key="7">
    <source>
        <dbReference type="Proteomes" id="UP001370490"/>
    </source>
</evidence>
<name>A0AAN8Z362_9MAGN</name>
<evidence type="ECO:0000256" key="2">
    <source>
        <dbReference type="ARBA" id="ARBA00022448"/>
    </source>
</evidence>
<evidence type="ECO:0000259" key="5">
    <source>
        <dbReference type="SMART" id="SM00499"/>
    </source>
</evidence>
<dbReference type="GO" id="GO:0008289">
    <property type="term" value="F:lipid binding"/>
    <property type="evidence" value="ECO:0007669"/>
    <property type="project" value="UniProtKB-KW"/>
</dbReference>
<dbReference type="PRINTS" id="PR00382">
    <property type="entry name" value="LIPIDTRNSFER"/>
</dbReference>
<dbReference type="Pfam" id="PF00234">
    <property type="entry name" value="Tryp_alpha_amyl"/>
    <property type="match status" value="1"/>
</dbReference>
<feature type="domain" description="Bifunctional inhibitor/plant lipid transfer protein/seed storage helical" evidence="5">
    <location>
        <begin position="17"/>
        <end position="101"/>
    </location>
</feature>
<dbReference type="GO" id="GO:0006869">
    <property type="term" value="P:lipid transport"/>
    <property type="evidence" value="ECO:0007669"/>
    <property type="project" value="InterPro"/>
</dbReference>
<dbReference type="CDD" id="cd01960">
    <property type="entry name" value="nsLTP1"/>
    <property type="match status" value="1"/>
</dbReference>
<dbReference type="InterPro" id="IPR000528">
    <property type="entry name" value="Plant_nsLTP"/>
</dbReference>
<evidence type="ECO:0000256" key="3">
    <source>
        <dbReference type="ARBA" id="ARBA00023157"/>
    </source>
</evidence>
<gene>
    <name evidence="6" type="ORF">RJ641_017415</name>
</gene>
<keyword evidence="2 4" id="KW-0813">Transport</keyword>
<evidence type="ECO:0000313" key="6">
    <source>
        <dbReference type="EMBL" id="KAK6918993.1"/>
    </source>
</evidence>
<dbReference type="AlphaFoldDB" id="A0AAN8Z362"/>
<dbReference type="Gene3D" id="1.10.110.10">
    <property type="entry name" value="Plant lipid-transfer and hydrophobic proteins"/>
    <property type="match status" value="1"/>
</dbReference>
<reference evidence="6 7" key="1">
    <citation type="submission" date="2023-12" db="EMBL/GenBank/DDBJ databases">
        <title>A high-quality genome assembly for Dillenia turbinata (Dilleniales).</title>
        <authorList>
            <person name="Chanderbali A."/>
        </authorList>
    </citation>
    <scope>NUCLEOTIDE SEQUENCE [LARGE SCALE GENOMIC DNA]</scope>
    <source>
        <strain evidence="6">LSX21</strain>
        <tissue evidence="6">Leaf</tissue>
    </source>
</reference>
<dbReference type="FunFam" id="1.10.110.10:FF:000002">
    <property type="entry name" value="Non-specific lipid-transfer protein"/>
    <property type="match status" value="1"/>
</dbReference>
<comment type="caution">
    <text evidence="6">The sequence shown here is derived from an EMBL/GenBank/DDBJ whole genome shotgun (WGS) entry which is preliminary data.</text>
</comment>